<evidence type="ECO:0000256" key="2">
    <source>
        <dbReference type="ARBA" id="ARBA00022679"/>
    </source>
</evidence>
<evidence type="ECO:0000313" key="8">
    <source>
        <dbReference type="EMBL" id="NSX56186.1"/>
    </source>
</evidence>
<comment type="similarity">
    <text evidence="1 5">Belongs to the spermidine/spermine synthase family.</text>
</comment>
<gene>
    <name evidence="5" type="primary">speE</name>
    <name evidence="8" type="ORF">HRQ87_15430</name>
</gene>
<dbReference type="HAMAP" id="MF_00198">
    <property type="entry name" value="Spermidine_synth"/>
    <property type="match status" value="1"/>
</dbReference>
<reference evidence="8 9" key="1">
    <citation type="submission" date="2020-06" db="EMBL/GenBank/DDBJ databases">
        <title>Sulfitobacter algicola sp. nov., isolated from green algae.</title>
        <authorList>
            <person name="Wang C."/>
        </authorList>
    </citation>
    <scope>NUCLEOTIDE SEQUENCE [LARGE SCALE GENOMIC DNA]</scope>
    <source>
        <strain evidence="8 9">1151</strain>
    </source>
</reference>
<dbReference type="InterPro" id="IPR030373">
    <property type="entry name" value="PABS_CS"/>
</dbReference>
<evidence type="ECO:0000256" key="1">
    <source>
        <dbReference type="ARBA" id="ARBA00007867"/>
    </source>
</evidence>
<feature type="binding site" evidence="5">
    <location>
        <position position="308"/>
    </location>
    <ligand>
        <name>spermidine</name>
        <dbReference type="ChEBI" id="CHEBI:57834"/>
    </ligand>
</feature>
<comment type="caution">
    <text evidence="8">The sequence shown here is derived from an EMBL/GenBank/DDBJ whole genome shotgun (WGS) entry which is preliminary data.</text>
</comment>
<evidence type="ECO:0000256" key="5">
    <source>
        <dbReference type="HAMAP-Rule" id="MF_00198"/>
    </source>
</evidence>
<feature type="active site" description="Proton acceptor" evidence="5 6">
    <location>
        <position position="380"/>
    </location>
</feature>
<comment type="pathway">
    <text evidence="5">Amine and polyamine biosynthesis; spermidine biosynthesis; spermidine from putrescine: step 1/1.</text>
</comment>
<dbReference type="PANTHER" id="PTHR43317">
    <property type="entry name" value="THERMOSPERMINE SYNTHASE ACAULIS5"/>
    <property type="match status" value="1"/>
</dbReference>
<keyword evidence="5" id="KW-0812">Transmembrane</keyword>
<dbReference type="Pfam" id="PF01564">
    <property type="entry name" value="Spermine_synth"/>
    <property type="match status" value="1"/>
</dbReference>
<dbReference type="InterPro" id="IPR029063">
    <property type="entry name" value="SAM-dependent_MTases_sf"/>
</dbReference>
<comment type="catalytic activity">
    <reaction evidence="5">
        <text>S-adenosyl 3-(methylsulfanyl)propylamine + putrescine = S-methyl-5'-thioadenosine + spermidine + H(+)</text>
        <dbReference type="Rhea" id="RHEA:12721"/>
        <dbReference type="ChEBI" id="CHEBI:15378"/>
        <dbReference type="ChEBI" id="CHEBI:17509"/>
        <dbReference type="ChEBI" id="CHEBI:57443"/>
        <dbReference type="ChEBI" id="CHEBI:57834"/>
        <dbReference type="ChEBI" id="CHEBI:326268"/>
        <dbReference type="EC" id="2.5.1.16"/>
    </reaction>
</comment>
<feature type="transmembrane region" description="Helical" evidence="5">
    <location>
        <begin position="111"/>
        <end position="134"/>
    </location>
</feature>
<comment type="subunit">
    <text evidence="5">Homodimer or homotetramer.</text>
</comment>
<feature type="transmembrane region" description="Helical" evidence="5">
    <location>
        <begin position="84"/>
        <end position="105"/>
    </location>
</feature>
<dbReference type="Gene3D" id="3.40.50.150">
    <property type="entry name" value="Vaccinia Virus protein VP39"/>
    <property type="match status" value="1"/>
</dbReference>
<organism evidence="8 9">
    <name type="scientific">Parasulfitobacter algicola</name>
    <dbReference type="NCBI Taxonomy" id="2614809"/>
    <lineage>
        <taxon>Bacteria</taxon>
        <taxon>Pseudomonadati</taxon>
        <taxon>Pseudomonadota</taxon>
        <taxon>Alphaproteobacteria</taxon>
        <taxon>Rhodobacterales</taxon>
        <taxon>Roseobacteraceae</taxon>
        <taxon>Parasulfitobacter</taxon>
    </lineage>
</organism>
<feature type="transmembrane region" description="Helical" evidence="5">
    <location>
        <begin position="52"/>
        <end position="72"/>
    </location>
</feature>
<name>A0ABX2IW01_9RHOB</name>
<dbReference type="PROSITE" id="PS01330">
    <property type="entry name" value="PABS_1"/>
    <property type="match status" value="1"/>
</dbReference>
<proteinExistence type="inferred from homology"/>
<feature type="binding site" evidence="5">
    <location>
        <position position="328"/>
    </location>
    <ligand>
        <name>S-methyl-5'-thioadenosine</name>
        <dbReference type="ChEBI" id="CHEBI:17509"/>
    </ligand>
</feature>
<feature type="binding site" evidence="5">
    <location>
        <position position="252"/>
    </location>
    <ligand>
        <name>S-methyl-5'-thioadenosine</name>
        <dbReference type="ChEBI" id="CHEBI:17509"/>
    </ligand>
</feature>
<keyword evidence="5" id="KW-0472">Membrane</keyword>
<feature type="binding site" evidence="5">
    <location>
        <begin position="362"/>
        <end position="363"/>
    </location>
    <ligand>
        <name>S-methyl-5'-thioadenosine</name>
        <dbReference type="ChEBI" id="CHEBI:17509"/>
    </ligand>
</feature>
<protein>
    <recommendedName>
        <fullName evidence="5">Polyamine aminopropyltransferase</fullName>
    </recommendedName>
    <alternativeName>
        <fullName evidence="5">Putrescine aminopropyltransferase</fullName>
        <shortName evidence="5">PAPT</shortName>
    </alternativeName>
    <alternativeName>
        <fullName evidence="5">Spermidine synthase</fullName>
        <shortName evidence="5">SPDS</shortName>
        <shortName evidence="5">SPDSY</shortName>
        <ecNumber evidence="5">2.5.1.16</ecNumber>
    </alternativeName>
</protein>
<dbReference type="CDD" id="cd02440">
    <property type="entry name" value="AdoMet_MTases"/>
    <property type="match status" value="1"/>
</dbReference>
<keyword evidence="3 5" id="KW-0745">Spermidine biosynthesis</keyword>
<comment type="function">
    <text evidence="5">Catalyzes the irreversible transfer of a propylamine group from the amino donor S-adenosylmethioninamine (decarboxy-AdoMet) to putrescine (1,4-diaminobutane) to yield spermidine.</text>
</comment>
<evidence type="ECO:0000259" key="7">
    <source>
        <dbReference type="PROSITE" id="PS51006"/>
    </source>
</evidence>
<evidence type="ECO:0000256" key="3">
    <source>
        <dbReference type="ARBA" id="ARBA00023066"/>
    </source>
</evidence>
<feature type="domain" description="PABS" evidence="7">
    <location>
        <begin position="218"/>
        <end position="459"/>
    </location>
</feature>
<feature type="transmembrane region" description="Helical" evidence="5">
    <location>
        <begin position="208"/>
        <end position="227"/>
    </location>
</feature>
<dbReference type="GO" id="GO:0004766">
    <property type="term" value="F:spermidine synthase activity"/>
    <property type="evidence" value="ECO:0007669"/>
    <property type="project" value="UniProtKB-EC"/>
</dbReference>
<dbReference type="SUPFAM" id="SSF53335">
    <property type="entry name" value="S-adenosyl-L-methionine-dependent methyltransferases"/>
    <property type="match status" value="1"/>
</dbReference>
<dbReference type="Proteomes" id="UP000777935">
    <property type="component" value="Unassembled WGS sequence"/>
</dbReference>
<feature type="transmembrane region" description="Helical" evidence="5">
    <location>
        <begin position="155"/>
        <end position="172"/>
    </location>
</feature>
<keyword evidence="5" id="KW-1133">Transmembrane helix</keyword>
<evidence type="ECO:0000256" key="6">
    <source>
        <dbReference type="PROSITE-ProRule" id="PRU00354"/>
    </source>
</evidence>
<dbReference type="RefSeq" id="WP_174139338.1">
    <property type="nucleotide sequence ID" value="NZ_JABUFE010000010.1"/>
</dbReference>
<keyword evidence="2 5" id="KW-0808">Transferase</keyword>
<comment type="subcellular location">
    <subcellularLocation>
        <location evidence="5">Cell membrane</location>
        <topology evidence="5">Multi-pass membrane protein</topology>
    </subcellularLocation>
</comment>
<dbReference type="PROSITE" id="PS51006">
    <property type="entry name" value="PABS_2"/>
    <property type="match status" value="1"/>
</dbReference>
<keyword evidence="5" id="KW-1003">Cell membrane</keyword>
<feature type="transmembrane region" description="Helical" evidence="5">
    <location>
        <begin position="178"/>
        <end position="199"/>
    </location>
</feature>
<feature type="binding site" evidence="5">
    <location>
        <position position="284"/>
    </location>
    <ligand>
        <name>spermidine</name>
        <dbReference type="ChEBI" id="CHEBI:57834"/>
    </ligand>
</feature>
<comment type="caution">
    <text evidence="5">Lacks conserved residue(s) required for the propagation of feature annotation.</text>
</comment>
<dbReference type="EMBL" id="JABUFE010000010">
    <property type="protein sequence ID" value="NSX56186.1"/>
    <property type="molecule type" value="Genomic_DNA"/>
</dbReference>
<evidence type="ECO:0000256" key="4">
    <source>
        <dbReference type="ARBA" id="ARBA00023115"/>
    </source>
</evidence>
<dbReference type="InterPro" id="IPR001045">
    <property type="entry name" value="Spermi_synthase"/>
</dbReference>
<keyword evidence="9" id="KW-1185">Reference proteome</keyword>
<dbReference type="EC" id="2.5.1.16" evidence="5"/>
<dbReference type="NCBIfam" id="NF002956">
    <property type="entry name" value="PRK03612.1"/>
    <property type="match status" value="1"/>
</dbReference>
<sequence length="515" mass="57889">MTDITSSDETYENLPAKQATILLMSITVVAMCGIVYELIIGTVSSYLLGNSVYQFSLTIGFFMFAMGIGSHLSRYIRGRLIEAFIYVEVALALLGGLSSITLFMMFPFAPWMYQVAMFSLIFSIGTLVGLEIPLLTRVLSARKGTRSSIADVMSLDYIGALFGSVAFPLLLLPSLGLITASFAIGLINIAVALLNVIWLREYLRSPKLTLYIVLGMFGLLVLLTAMATRITAYAQQHLYFDQIVWQKQTQYQSLVITNTWKRNDFRLFIDGHLQFSEFDEHRYHEALVHPVLSWTGPSKNVLVLGGGDGLAVREILKHEDVERIDLVDIDPEMTRLGRDFAPLVQMNGGSLSSDKVHLYNQDAFVFIQQTDRVYDKVIIDFPDPHNEAIAKLYSVEFYTMLSRRMSDRSLLVSQSTSPYFARNTYWTIAETMEAVFPKTTHYTISIPSFGVWGFNIAHKSQGETLGPMPEGLQFMSDQVFAASTVFPVDIARPDNLKVNSIFEPDLYQVYLADLK</sequence>
<keyword evidence="4 5" id="KW-0620">Polyamine biosynthesis</keyword>
<dbReference type="InterPro" id="IPR030374">
    <property type="entry name" value="PABS"/>
</dbReference>
<accession>A0ABX2IW01</accession>
<dbReference type="PANTHER" id="PTHR43317:SF1">
    <property type="entry name" value="THERMOSPERMINE SYNTHASE ACAULIS5"/>
    <property type="match status" value="1"/>
</dbReference>
<feature type="transmembrane region" description="Helical" evidence="5">
    <location>
        <begin position="21"/>
        <end position="40"/>
    </location>
</feature>
<evidence type="ECO:0000313" key="9">
    <source>
        <dbReference type="Proteomes" id="UP000777935"/>
    </source>
</evidence>